<accession>A0ACB8A8S4</accession>
<keyword evidence="2" id="KW-1185">Reference proteome</keyword>
<evidence type="ECO:0000313" key="1">
    <source>
        <dbReference type="EMBL" id="KAH7909103.1"/>
    </source>
</evidence>
<evidence type="ECO:0000313" key="2">
    <source>
        <dbReference type="Proteomes" id="UP000790377"/>
    </source>
</evidence>
<dbReference type="EMBL" id="MU267779">
    <property type="protein sequence ID" value="KAH7909103.1"/>
    <property type="molecule type" value="Genomic_DNA"/>
</dbReference>
<reference evidence="1" key="1">
    <citation type="journal article" date="2021" name="New Phytol.">
        <title>Evolutionary innovations through gain and loss of genes in the ectomycorrhizal Boletales.</title>
        <authorList>
            <person name="Wu G."/>
            <person name="Miyauchi S."/>
            <person name="Morin E."/>
            <person name="Kuo A."/>
            <person name="Drula E."/>
            <person name="Varga T."/>
            <person name="Kohler A."/>
            <person name="Feng B."/>
            <person name="Cao Y."/>
            <person name="Lipzen A."/>
            <person name="Daum C."/>
            <person name="Hundley H."/>
            <person name="Pangilinan J."/>
            <person name="Johnson J."/>
            <person name="Barry K."/>
            <person name="LaButti K."/>
            <person name="Ng V."/>
            <person name="Ahrendt S."/>
            <person name="Min B."/>
            <person name="Choi I.G."/>
            <person name="Park H."/>
            <person name="Plett J.M."/>
            <person name="Magnuson J."/>
            <person name="Spatafora J.W."/>
            <person name="Nagy L.G."/>
            <person name="Henrissat B."/>
            <person name="Grigoriev I.V."/>
            <person name="Yang Z.L."/>
            <person name="Xu J."/>
            <person name="Martin F.M."/>
        </authorList>
    </citation>
    <scope>NUCLEOTIDE SEQUENCE</scope>
    <source>
        <strain evidence="1">ATCC 28755</strain>
    </source>
</reference>
<comment type="caution">
    <text evidence="1">The sequence shown here is derived from an EMBL/GenBank/DDBJ whole genome shotgun (WGS) entry which is preliminary data.</text>
</comment>
<protein>
    <submittedName>
        <fullName evidence="1">Uncharacterized protein</fullName>
    </submittedName>
</protein>
<organism evidence="1 2">
    <name type="scientific">Hygrophoropsis aurantiaca</name>
    <dbReference type="NCBI Taxonomy" id="72124"/>
    <lineage>
        <taxon>Eukaryota</taxon>
        <taxon>Fungi</taxon>
        <taxon>Dikarya</taxon>
        <taxon>Basidiomycota</taxon>
        <taxon>Agaricomycotina</taxon>
        <taxon>Agaricomycetes</taxon>
        <taxon>Agaricomycetidae</taxon>
        <taxon>Boletales</taxon>
        <taxon>Coniophorineae</taxon>
        <taxon>Hygrophoropsidaceae</taxon>
        <taxon>Hygrophoropsis</taxon>
    </lineage>
</organism>
<dbReference type="Proteomes" id="UP000790377">
    <property type="component" value="Unassembled WGS sequence"/>
</dbReference>
<sequence>MSYAAEFTTPDGDKSHTCEKCLKEFSPNIKLHYMHSAKASQLGRWLCSQCHDYYLSKPTTKRIESSESHTYSLQSAVLVLHNYSSDKYLSHTDPSQSEAHGPEISARLALHQQTAEAQRGGISAPLIYSVFQLIICAQGMSNPVQPVGNLQIATPSFPQAATFPSMLASLQVPTTPGYHQAHTCYKEMRRLLAHQAYAANGVELIVVKAFLMILPPGKKSVTVVSSVRETISNVPVHIGAHDLKTIVYLTLQPIFLKWSHGLPFTFDEVRLRLGKTWEEILPKIVGEDIDAIAAHFFPQNGKGKSKFKPGRPLEVHLELPQKKYQEALDHRLHFDEVDLDATSPSESFVGGQINSPEPPSTPPQKARTLDPVVSPEVNAIRDALRAQFTPLNKGPSALDLRSVASLFYVVPMQSLAEILKSPEAPVIPVGMNPLSVTLIFNPKDKGKWGGFKKALFGHTSPPVLGPDGYACICLKQCFYTAANSTTRHIYDNLRQIRELNGEIKCLKWAIALMRLVYDFIDAELQVRTGMPFEIPQVRFVEAALATTTDQFKGATTYLVEEMIDEKTDGKFVKYISNERAAPRPLADPESVRIADFLAFAQHVQYRKTKKLAFVSDFQGGRTLLTDPQIITAPYVQTLLQVVIFFVQVSSQQRAGFNFCRGKSSCSIFELP</sequence>
<proteinExistence type="predicted"/>
<name>A0ACB8A8S4_9AGAM</name>
<gene>
    <name evidence="1" type="ORF">BJ138DRAFT_1011500</name>
</gene>